<accession>A0A174YZ51</accession>
<organism evidence="3 4">
    <name type="scientific">Lachnospira eligens</name>
    <dbReference type="NCBI Taxonomy" id="39485"/>
    <lineage>
        <taxon>Bacteria</taxon>
        <taxon>Bacillati</taxon>
        <taxon>Bacillota</taxon>
        <taxon>Clostridia</taxon>
        <taxon>Lachnospirales</taxon>
        <taxon>Lachnospiraceae</taxon>
        <taxon>Lachnospira</taxon>
    </lineage>
</organism>
<dbReference type="InterPro" id="IPR001387">
    <property type="entry name" value="Cro/C1-type_HTH"/>
</dbReference>
<dbReference type="Proteomes" id="UP000095780">
    <property type="component" value="Unassembled WGS sequence"/>
</dbReference>
<dbReference type="EMBL" id="CZBV01000001">
    <property type="protein sequence ID" value="CUQ80423.1"/>
    <property type="molecule type" value="Genomic_DNA"/>
</dbReference>
<feature type="domain" description="HTH cro/C1-type" evidence="2">
    <location>
        <begin position="7"/>
        <end position="62"/>
    </location>
</feature>
<evidence type="ECO:0000256" key="1">
    <source>
        <dbReference type="SAM" id="MobiDB-lite"/>
    </source>
</evidence>
<dbReference type="RefSeq" id="WP_055285962.1">
    <property type="nucleotide sequence ID" value="NZ_CABIXW010000001.1"/>
</dbReference>
<dbReference type="AlphaFoldDB" id="A0A174YZ51"/>
<sequence length="154" mass="17149">MTINERVKHFRKDVLHISQTEFAVSLGMKQTGVSYMERDGSTVTDQTIKAICLLYNVNEEWLRTGSGEMYIQPDTFSLDDFVKSKGATGLELEIIKTYFELDPEIRRTAVEFFKRRLVAAVTADPALLVPDNPEDLEAQCPPVDTGSVSGTDAG</sequence>
<reference evidence="3 4" key="1">
    <citation type="submission" date="2015-09" db="EMBL/GenBank/DDBJ databases">
        <authorList>
            <consortium name="Pathogen Informatics"/>
        </authorList>
    </citation>
    <scope>NUCLEOTIDE SEQUENCE [LARGE SCALE GENOMIC DNA]</scope>
    <source>
        <strain evidence="3 4">2789STDY5834878</strain>
    </source>
</reference>
<dbReference type="CDD" id="cd00093">
    <property type="entry name" value="HTH_XRE"/>
    <property type="match status" value="1"/>
</dbReference>
<dbReference type="GeneID" id="79840186"/>
<dbReference type="PROSITE" id="PS50943">
    <property type="entry name" value="HTH_CROC1"/>
    <property type="match status" value="1"/>
</dbReference>
<dbReference type="InterPro" id="IPR010982">
    <property type="entry name" value="Lambda_DNA-bd_dom_sf"/>
</dbReference>
<dbReference type="GO" id="GO:0003677">
    <property type="term" value="F:DNA binding"/>
    <property type="evidence" value="ECO:0007669"/>
    <property type="project" value="InterPro"/>
</dbReference>
<gene>
    <name evidence="3" type="ORF">ERS852492_00505</name>
</gene>
<evidence type="ECO:0000313" key="4">
    <source>
        <dbReference type="Proteomes" id="UP000095780"/>
    </source>
</evidence>
<dbReference type="SUPFAM" id="SSF47413">
    <property type="entry name" value="lambda repressor-like DNA-binding domains"/>
    <property type="match status" value="1"/>
</dbReference>
<dbReference type="SMART" id="SM00530">
    <property type="entry name" value="HTH_XRE"/>
    <property type="match status" value="1"/>
</dbReference>
<dbReference type="Gene3D" id="1.10.260.40">
    <property type="entry name" value="lambda repressor-like DNA-binding domains"/>
    <property type="match status" value="1"/>
</dbReference>
<dbReference type="Pfam" id="PF01381">
    <property type="entry name" value="HTH_3"/>
    <property type="match status" value="1"/>
</dbReference>
<proteinExistence type="predicted"/>
<evidence type="ECO:0000259" key="2">
    <source>
        <dbReference type="PROSITE" id="PS50943"/>
    </source>
</evidence>
<feature type="region of interest" description="Disordered" evidence="1">
    <location>
        <begin position="132"/>
        <end position="154"/>
    </location>
</feature>
<evidence type="ECO:0000313" key="3">
    <source>
        <dbReference type="EMBL" id="CUQ80423.1"/>
    </source>
</evidence>
<protein>
    <submittedName>
        <fullName evidence="3">Helix-turn-helix</fullName>
    </submittedName>
</protein>
<name>A0A174YZ51_9FIRM</name>